<accession>A0ABX5XXZ3</accession>
<protein>
    <submittedName>
        <fullName evidence="1">Uncharacterized protein</fullName>
    </submittedName>
</protein>
<keyword evidence="2" id="KW-1185">Reference proteome</keyword>
<evidence type="ECO:0000313" key="2">
    <source>
        <dbReference type="Proteomes" id="UP000318081"/>
    </source>
</evidence>
<reference evidence="1 2" key="1">
    <citation type="submission" date="2019-02" db="EMBL/GenBank/DDBJ databases">
        <title>Deep-cultivation of Planctomycetes and their phenomic and genomic characterization uncovers novel biology.</title>
        <authorList>
            <person name="Wiegand S."/>
            <person name="Jogler M."/>
            <person name="Boedeker C."/>
            <person name="Pinto D."/>
            <person name="Vollmers J."/>
            <person name="Rivas-Marin E."/>
            <person name="Kohn T."/>
            <person name="Peeters S.H."/>
            <person name="Heuer A."/>
            <person name="Rast P."/>
            <person name="Oberbeckmann S."/>
            <person name="Bunk B."/>
            <person name="Jeske O."/>
            <person name="Meyerdierks A."/>
            <person name="Storesund J.E."/>
            <person name="Kallscheuer N."/>
            <person name="Luecker S."/>
            <person name="Lage O.M."/>
            <person name="Pohl T."/>
            <person name="Merkel B.J."/>
            <person name="Hornburger P."/>
            <person name="Mueller R.-W."/>
            <person name="Bruemmer F."/>
            <person name="Labrenz M."/>
            <person name="Spormann A.M."/>
            <person name="Op den Camp H."/>
            <person name="Overmann J."/>
            <person name="Amann R."/>
            <person name="Jetten M.S.M."/>
            <person name="Mascher T."/>
            <person name="Medema M.H."/>
            <person name="Devos D.P."/>
            <person name="Kaster A.-K."/>
            <person name="Ovreas L."/>
            <person name="Rohde M."/>
            <person name="Galperin M.Y."/>
            <person name="Jogler C."/>
        </authorList>
    </citation>
    <scope>NUCLEOTIDE SEQUENCE [LARGE SCALE GENOMIC DNA]</scope>
    <source>
        <strain evidence="1 2">TBK1r</strain>
    </source>
</reference>
<dbReference type="EMBL" id="CP036432">
    <property type="protein sequence ID" value="QDV85810.1"/>
    <property type="molecule type" value="Genomic_DNA"/>
</dbReference>
<evidence type="ECO:0000313" key="1">
    <source>
        <dbReference type="EMBL" id="QDV85810.1"/>
    </source>
</evidence>
<proteinExistence type="predicted"/>
<sequence>MAGLPNPQLARQWGERLDRFEHSDSTVENFCEFRRDGERSYRQLQGSSGRRLSAMRPRKRFDLSWPVVDR</sequence>
<dbReference type="Proteomes" id="UP000318081">
    <property type="component" value="Chromosome"/>
</dbReference>
<organism evidence="1 2">
    <name type="scientific">Stieleria magnilauensis</name>
    <dbReference type="NCBI Taxonomy" id="2527963"/>
    <lineage>
        <taxon>Bacteria</taxon>
        <taxon>Pseudomonadati</taxon>
        <taxon>Planctomycetota</taxon>
        <taxon>Planctomycetia</taxon>
        <taxon>Pirellulales</taxon>
        <taxon>Pirellulaceae</taxon>
        <taxon>Stieleria</taxon>
    </lineage>
</organism>
<gene>
    <name evidence="1" type="ORF">TBK1r_48260</name>
</gene>
<name>A0ABX5XXZ3_9BACT</name>